<dbReference type="InterPro" id="IPR050974">
    <property type="entry name" value="Plant_ZF_CCCH"/>
</dbReference>
<keyword evidence="2 5" id="KW-0863">Zinc-finger</keyword>
<feature type="domain" description="C3H1-type" evidence="7">
    <location>
        <begin position="56"/>
        <end position="84"/>
    </location>
</feature>
<feature type="domain" description="C3H1-type" evidence="7">
    <location>
        <begin position="147"/>
        <end position="175"/>
    </location>
</feature>
<feature type="zinc finger region" description="C3H1-type" evidence="5">
    <location>
        <begin position="8"/>
        <end position="36"/>
    </location>
</feature>
<evidence type="ECO:0000313" key="8">
    <source>
        <dbReference type="EMBL" id="KAL3792498.1"/>
    </source>
</evidence>
<dbReference type="PROSITE" id="PS50103">
    <property type="entry name" value="ZF_C3H1"/>
    <property type="match status" value="3"/>
</dbReference>
<proteinExistence type="predicted"/>
<dbReference type="SMART" id="SM00356">
    <property type="entry name" value="ZnF_C3H1"/>
    <property type="match status" value="3"/>
</dbReference>
<feature type="compositionally biased region" description="Pro residues" evidence="6">
    <location>
        <begin position="529"/>
        <end position="540"/>
    </location>
</feature>
<feature type="compositionally biased region" description="Polar residues" evidence="6">
    <location>
        <begin position="420"/>
        <end position="440"/>
    </location>
</feature>
<name>A0ABD3PX48_9STRA</name>
<dbReference type="Pfam" id="PF00642">
    <property type="entry name" value="zf-CCCH"/>
    <property type="match status" value="3"/>
</dbReference>
<keyword evidence="1 5" id="KW-0479">Metal-binding</keyword>
<feature type="zinc finger region" description="C3H1-type" evidence="5">
    <location>
        <begin position="147"/>
        <end position="175"/>
    </location>
</feature>
<dbReference type="GO" id="GO:0003677">
    <property type="term" value="F:DNA binding"/>
    <property type="evidence" value="ECO:0007669"/>
    <property type="project" value="UniProtKB-KW"/>
</dbReference>
<evidence type="ECO:0000256" key="6">
    <source>
        <dbReference type="SAM" id="MobiDB-lite"/>
    </source>
</evidence>
<evidence type="ECO:0000256" key="3">
    <source>
        <dbReference type="ARBA" id="ARBA00022833"/>
    </source>
</evidence>
<keyword evidence="4" id="KW-0238">DNA-binding</keyword>
<dbReference type="Gene3D" id="4.10.1000.10">
    <property type="entry name" value="Zinc finger, CCCH-type"/>
    <property type="match status" value="2"/>
</dbReference>
<feature type="compositionally biased region" description="Basic residues" evidence="6">
    <location>
        <begin position="441"/>
        <end position="452"/>
    </location>
</feature>
<evidence type="ECO:0000259" key="7">
    <source>
        <dbReference type="PROSITE" id="PS50103"/>
    </source>
</evidence>
<gene>
    <name evidence="8" type="ORF">HJC23_008420</name>
</gene>
<evidence type="ECO:0000313" key="9">
    <source>
        <dbReference type="Proteomes" id="UP001516023"/>
    </source>
</evidence>
<organism evidence="8 9">
    <name type="scientific">Cyclotella cryptica</name>
    <dbReference type="NCBI Taxonomy" id="29204"/>
    <lineage>
        <taxon>Eukaryota</taxon>
        <taxon>Sar</taxon>
        <taxon>Stramenopiles</taxon>
        <taxon>Ochrophyta</taxon>
        <taxon>Bacillariophyta</taxon>
        <taxon>Coscinodiscophyceae</taxon>
        <taxon>Thalassiosirophycidae</taxon>
        <taxon>Stephanodiscales</taxon>
        <taxon>Stephanodiscaceae</taxon>
        <taxon>Cyclotella</taxon>
    </lineage>
</organism>
<keyword evidence="9" id="KW-1185">Reference proteome</keyword>
<evidence type="ECO:0000256" key="5">
    <source>
        <dbReference type="PROSITE-ProRule" id="PRU00723"/>
    </source>
</evidence>
<reference evidence="8 9" key="1">
    <citation type="journal article" date="2020" name="G3 (Bethesda)">
        <title>Improved Reference Genome for Cyclotella cryptica CCMP332, a Model for Cell Wall Morphogenesis, Salinity Adaptation, and Lipid Production in Diatoms (Bacillariophyta).</title>
        <authorList>
            <person name="Roberts W.R."/>
            <person name="Downey K.M."/>
            <person name="Ruck E.C."/>
            <person name="Traller J.C."/>
            <person name="Alverson A.J."/>
        </authorList>
    </citation>
    <scope>NUCLEOTIDE SEQUENCE [LARGE SCALE GENOMIC DNA]</scope>
    <source>
        <strain evidence="8 9">CCMP332</strain>
    </source>
</reference>
<sequence>MESSYPLRPGEPDCRDYLRTGRCKYGESCKYNHPCNVEVGGGVKPINPGEPLFPIRPNEPPCQYFLKHGTCKFGQSCKFNHPSGVSSEGGGQGANSNGLPSGLVFLTTTNASAYTIDSNGGLRHSGSAGEVSSLFAAPSNVQILPQRPNEPNCIYFLRNGRCKYGPTCKFHHPIETASAVDRRRSNSFSSYGQSPRLHPITEQRGASQKATHILLPDGQIAVIIDPQSLQQVNEVNVQPKFYISPTHGSIGTLQSLDQSQLGVSPMLTATTTSSATVSSSFQTLESTMNTDMWGNRISNARSQGNNAGAGTGHGSGTSLSAYGSDESIPSSQKGQHQLSNQGHVNSSYRQPWSIEINESQQQQNEVNRVLSSEELYEYEAQRRRAASVGAAPEPPSSNYLSNGSLSLSAQMAYDQRSRFNDTSQSNSPYRPGQSVNTQHSYNRHASHGRSHMRKESEDGLTEMTSALLTMMDHHDSFEEIKTPVSHNLSPQPERMVSQAAPQSAMPISAYQTRGHYSQSEPNMYGGPSPSTPVRPRPPPGMTSLAQAAYQGASFEEHRSRQNHNSSRPPLGGNYIQPSISPSWGENAPRF</sequence>
<accession>A0ABD3PX48</accession>
<feature type="compositionally biased region" description="Polar residues" evidence="6">
    <location>
        <begin position="512"/>
        <end position="521"/>
    </location>
</feature>
<protein>
    <recommendedName>
        <fullName evidence="7">C3H1-type domain-containing protein</fullName>
    </recommendedName>
</protein>
<dbReference type="InterPro" id="IPR036855">
    <property type="entry name" value="Znf_CCCH_sf"/>
</dbReference>
<dbReference type="EMBL" id="JABMIG020000101">
    <property type="protein sequence ID" value="KAL3792498.1"/>
    <property type="molecule type" value="Genomic_DNA"/>
</dbReference>
<feature type="region of interest" description="Disordered" evidence="6">
    <location>
        <begin position="417"/>
        <end position="459"/>
    </location>
</feature>
<dbReference type="AlphaFoldDB" id="A0ABD3PX48"/>
<dbReference type="PANTHER" id="PTHR12506:SF50">
    <property type="entry name" value="ZINC FINGER CCCH DOMAIN-CONTAINING PROTEIN 26"/>
    <property type="match status" value="1"/>
</dbReference>
<feature type="compositionally biased region" description="Polar residues" evidence="6">
    <location>
        <begin position="327"/>
        <end position="346"/>
    </location>
</feature>
<dbReference type="GO" id="GO:0008270">
    <property type="term" value="F:zinc ion binding"/>
    <property type="evidence" value="ECO:0007669"/>
    <property type="project" value="UniProtKB-KW"/>
</dbReference>
<feature type="zinc finger region" description="C3H1-type" evidence="5">
    <location>
        <begin position="56"/>
        <end position="84"/>
    </location>
</feature>
<feature type="region of interest" description="Disordered" evidence="6">
    <location>
        <begin position="295"/>
        <end position="346"/>
    </location>
</feature>
<evidence type="ECO:0000256" key="2">
    <source>
        <dbReference type="ARBA" id="ARBA00022771"/>
    </source>
</evidence>
<dbReference type="InterPro" id="IPR000571">
    <property type="entry name" value="Znf_CCCH"/>
</dbReference>
<feature type="domain" description="C3H1-type" evidence="7">
    <location>
        <begin position="8"/>
        <end position="36"/>
    </location>
</feature>
<dbReference type="PANTHER" id="PTHR12506">
    <property type="entry name" value="PROTEIN PHOSPHATASE RELATED"/>
    <property type="match status" value="1"/>
</dbReference>
<dbReference type="Proteomes" id="UP001516023">
    <property type="component" value="Unassembled WGS sequence"/>
</dbReference>
<feature type="region of interest" description="Disordered" evidence="6">
    <location>
        <begin position="512"/>
        <end position="590"/>
    </location>
</feature>
<keyword evidence="3 5" id="KW-0862">Zinc</keyword>
<dbReference type="GO" id="GO:0003729">
    <property type="term" value="F:mRNA binding"/>
    <property type="evidence" value="ECO:0007669"/>
    <property type="project" value="UniProtKB-ARBA"/>
</dbReference>
<evidence type="ECO:0000256" key="1">
    <source>
        <dbReference type="ARBA" id="ARBA00022723"/>
    </source>
</evidence>
<comment type="caution">
    <text evidence="8">The sequence shown here is derived from an EMBL/GenBank/DDBJ whole genome shotgun (WGS) entry which is preliminary data.</text>
</comment>
<dbReference type="SUPFAM" id="SSF90229">
    <property type="entry name" value="CCCH zinc finger"/>
    <property type="match status" value="3"/>
</dbReference>
<evidence type="ECO:0000256" key="4">
    <source>
        <dbReference type="ARBA" id="ARBA00023125"/>
    </source>
</evidence>